<proteinExistence type="predicted"/>
<sequence>MSVPRVSVPPNKVTPYLIPAYAGEKLNLPGSKSTIRVLASAEETEGTISVFHMDGVLGDPVGFHHHNEAHDIFMCTKGYMKVWAGDQARLLGPGDFCSVPKGIVHRPQLVGPWNETIGLVTPGKWIDFFRFVSEPYDGVLADQFDDRSTLAAMMPKFQTIQDDYDVIFHPEHQACEVGEWSEKDTVLPDGVEPYYLRANTGPRYVLGGVLSRPFITTRQSGGKFAITSIESSSIYGPTVLAHPFTFDKVHQIYTVLDGSVEVTVNGDRHTVRVGESVLIPRGTTISVQFTEKYCRFWAFASGDGLETLISTAGTEFGGMVVPDKTEPVDFDVVKEKVRGMDLRW</sequence>
<dbReference type="InterPro" id="IPR013096">
    <property type="entry name" value="Cupin_2"/>
</dbReference>
<accession>A0A5M3YPN1</accession>
<dbReference type="VEuPathDB" id="FungiDB:ATEG_08219"/>
<evidence type="ECO:0000259" key="1">
    <source>
        <dbReference type="Pfam" id="PF07883"/>
    </source>
</evidence>
<dbReference type="CDD" id="cd02215">
    <property type="entry name" value="cupin_QDO_N_C"/>
    <property type="match status" value="1"/>
</dbReference>
<dbReference type="SUPFAM" id="SSF51182">
    <property type="entry name" value="RmlC-like cupins"/>
    <property type="match status" value="1"/>
</dbReference>
<dbReference type="InterPro" id="IPR011051">
    <property type="entry name" value="RmlC_Cupin_sf"/>
</dbReference>
<reference evidence="2 3" key="1">
    <citation type="submission" date="2020-01" db="EMBL/GenBank/DDBJ databases">
        <title>Aspergillus terreus IFO 6365 whole genome shotgun sequence.</title>
        <authorList>
            <person name="Kanamasa S."/>
            <person name="Takahashi H."/>
        </authorList>
    </citation>
    <scope>NUCLEOTIDE SEQUENCE [LARGE SCALE GENOMIC DNA]</scope>
    <source>
        <strain evidence="2 3">IFO 6365</strain>
    </source>
</reference>
<evidence type="ECO:0000313" key="2">
    <source>
        <dbReference type="EMBL" id="GFF15512.1"/>
    </source>
</evidence>
<protein>
    <submittedName>
        <fullName evidence="2">RmlC-like cupin</fullName>
    </submittedName>
</protein>
<comment type="caution">
    <text evidence="2">The sequence shown here is derived from an EMBL/GenBank/DDBJ whole genome shotgun (WGS) entry which is preliminary data.</text>
</comment>
<keyword evidence="3" id="KW-1185">Reference proteome</keyword>
<dbReference type="PANTHER" id="PTHR36440:SF1">
    <property type="entry name" value="PUTATIVE (AFU_ORTHOLOGUE AFUA_8G07350)-RELATED"/>
    <property type="match status" value="1"/>
</dbReference>
<dbReference type="Gene3D" id="2.60.120.10">
    <property type="entry name" value="Jelly Rolls"/>
    <property type="match status" value="2"/>
</dbReference>
<feature type="domain" description="Cupin type-2" evidence="1">
    <location>
        <begin position="248"/>
        <end position="283"/>
    </location>
</feature>
<feature type="domain" description="Cupin type-2" evidence="1">
    <location>
        <begin position="62"/>
        <end position="108"/>
    </location>
</feature>
<dbReference type="InterPro" id="IPR014710">
    <property type="entry name" value="RmlC-like_jellyroll"/>
</dbReference>
<dbReference type="InterPro" id="IPR053146">
    <property type="entry name" value="QDO-like"/>
</dbReference>
<organism evidence="2 3">
    <name type="scientific">Aspergillus terreus</name>
    <dbReference type="NCBI Taxonomy" id="33178"/>
    <lineage>
        <taxon>Eukaryota</taxon>
        <taxon>Fungi</taxon>
        <taxon>Dikarya</taxon>
        <taxon>Ascomycota</taxon>
        <taxon>Pezizomycotina</taxon>
        <taxon>Eurotiomycetes</taxon>
        <taxon>Eurotiomycetidae</taxon>
        <taxon>Eurotiales</taxon>
        <taxon>Aspergillaceae</taxon>
        <taxon>Aspergillus</taxon>
        <taxon>Aspergillus subgen. Circumdati</taxon>
    </lineage>
</organism>
<dbReference type="EMBL" id="BLJY01000004">
    <property type="protein sequence ID" value="GFF15512.1"/>
    <property type="molecule type" value="Genomic_DNA"/>
</dbReference>
<dbReference type="OrthoDB" id="2588190at2759"/>
<dbReference type="AlphaFoldDB" id="A0A5M3YPN1"/>
<name>A0A5M3YPN1_ASPTE</name>
<dbReference type="Proteomes" id="UP000452235">
    <property type="component" value="Unassembled WGS sequence"/>
</dbReference>
<dbReference type="PANTHER" id="PTHR36440">
    <property type="entry name" value="PUTATIVE (AFU_ORTHOLOGUE AFUA_8G07350)-RELATED"/>
    <property type="match status" value="1"/>
</dbReference>
<evidence type="ECO:0000313" key="3">
    <source>
        <dbReference type="Proteomes" id="UP000452235"/>
    </source>
</evidence>
<dbReference type="Pfam" id="PF07883">
    <property type="entry name" value="Cupin_2"/>
    <property type="match status" value="2"/>
</dbReference>
<gene>
    <name evidence="2" type="ORF">ATEIFO6365_0004063100</name>
</gene>